<dbReference type="PATRIC" id="fig|388467.6.peg.4695"/>
<dbReference type="RefSeq" id="WP_042158439.1">
    <property type="nucleotide sequence ID" value="NZ_CM002804.1"/>
</dbReference>
<protein>
    <submittedName>
        <fullName evidence="3">Uncharacterized protein</fullName>
    </submittedName>
</protein>
<evidence type="ECO:0000313" key="4">
    <source>
        <dbReference type="Proteomes" id="UP000027395"/>
    </source>
</evidence>
<name>A0A073CAD7_PLAA1</name>
<keyword evidence="4" id="KW-1185">Reference proteome</keyword>
<keyword evidence="3" id="KW-0614">Plasmid</keyword>
<reference evidence="3 4" key="1">
    <citation type="journal article" date="2014" name="Appl. Environ. Microbiol.">
        <title>Elucidation of insertion elements encoded on plasmids and in vitro construction of shuttle vectors from the toxic cyanobacterium Planktothrix.</title>
        <authorList>
            <person name="Christiansen G."/>
            <person name="Goesmann A."/>
            <person name="Kurmayer R."/>
        </authorList>
    </citation>
    <scope>NUCLEOTIDE SEQUENCE [LARGE SCALE GENOMIC DNA]</scope>
    <source>
        <strain evidence="3 4">NIVA-CYA 126/8</strain>
        <plasmid evidence="3">pPA115</plasmid>
    </source>
</reference>
<feature type="compositionally biased region" description="Basic and acidic residues" evidence="2">
    <location>
        <begin position="60"/>
        <end position="71"/>
    </location>
</feature>
<dbReference type="AlphaFoldDB" id="A0A073CAD7"/>
<gene>
    <name evidence="3" type="ORF">A19Y_9071</name>
</gene>
<dbReference type="Proteomes" id="UP000027395">
    <property type="component" value="Plasmid pPA115"/>
</dbReference>
<feature type="compositionally biased region" description="Polar residues" evidence="2">
    <location>
        <begin position="78"/>
        <end position="87"/>
    </location>
</feature>
<evidence type="ECO:0000256" key="2">
    <source>
        <dbReference type="SAM" id="MobiDB-lite"/>
    </source>
</evidence>
<dbReference type="HOGENOM" id="CLU_1193993_0_0_3"/>
<organism evidence="3 4">
    <name type="scientific">Planktothrix agardhii (strain NIVA-CYA 126/8)</name>
    <dbReference type="NCBI Taxonomy" id="388467"/>
    <lineage>
        <taxon>Bacteria</taxon>
        <taxon>Bacillati</taxon>
        <taxon>Cyanobacteriota</taxon>
        <taxon>Cyanophyceae</taxon>
        <taxon>Oscillatoriophycideae</taxon>
        <taxon>Oscillatoriales</taxon>
        <taxon>Microcoleaceae</taxon>
        <taxon>Planktothrix</taxon>
    </lineage>
</organism>
<sequence>MSEKTAAQRTIEWIKAQRAELELKITQLTNELDQTRKEYDGFTALLSKLQADKNSSFLDTQKDCPDSHPSDNSEMETNDSSNYSDQWIPTRLENKQIRHQLTSTLQKYEDESSDENLSEDISENLDNEDEIYDFEEPEEHNFSPKDWLRSEYQSRLMEDVIFEILQLCQPAKPSDVARRMYNIPEDNPNFERVRNSVNAALTYGKRFGKWKTLKRGVYVLNSFPESFAASID</sequence>
<accession>A0A073CAD7</accession>
<evidence type="ECO:0000313" key="3">
    <source>
        <dbReference type="EMBL" id="KEI65269.1"/>
    </source>
</evidence>
<geneLocation type="plasmid" evidence="3 4">
    <name>pPA115</name>
</geneLocation>
<dbReference type="EMBL" id="CM002804">
    <property type="protein sequence ID" value="KEI65269.1"/>
    <property type="molecule type" value="Genomic_DNA"/>
</dbReference>
<feature type="coiled-coil region" evidence="1">
    <location>
        <begin position="11"/>
        <end position="52"/>
    </location>
</feature>
<feature type="region of interest" description="Disordered" evidence="2">
    <location>
        <begin position="56"/>
        <end position="87"/>
    </location>
</feature>
<keyword evidence="1" id="KW-0175">Coiled coil</keyword>
<evidence type="ECO:0000256" key="1">
    <source>
        <dbReference type="SAM" id="Coils"/>
    </source>
</evidence>
<proteinExistence type="predicted"/>